<protein>
    <recommendedName>
        <fullName evidence="4 8">Signal peptidase I</fullName>
        <ecNumber evidence="3 8">3.4.21.89</ecNumber>
    </recommendedName>
</protein>
<feature type="active site" evidence="7">
    <location>
        <position position="53"/>
    </location>
</feature>
<feature type="active site" evidence="7">
    <location>
        <position position="114"/>
    </location>
</feature>
<dbReference type="InterPro" id="IPR000223">
    <property type="entry name" value="Pept_S26A_signal_pept_1"/>
</dbReference>
<feature type="transmembrane region" description="Helical" evidence="8">
    <location>
        <begin position="25"/>
        <end position="44"/>
    </location>
</feature>
<dbReference type="EC" id="3.4.21.89" evidence="3 8"/>
<keyword evidence="6 8" id="KW-0378">Hydrolase</keyword>
<name>A0A4R3JDW5_9PROT</name>
<dbReference type="EMBL" id="SLZW01000002">
    <property type="protein sequence ID" value="TCS64228.1"/>
    <property type="molecule type" value="Genomic_DNA"/>
</dbReference>
<dbReference type="AlphaFoldDB" id="A0A4R3JDW5"/>
<dbReference type="PANTHER" id="PTHR43390">
    <property type="entry name" value="SIGNAL PEPTIDASE I"/>
    <property type="match status" value="1"/>
</dbReference>
<dbReference type="InterPro" id="IPR019757">
    <property type="entry name" value="Pept_S26A_signal_pept_1_Lys-AS"/>
</dbReference>
<accession>A0A4R3JDW5</accession>
<comment type="caution">
    <text evidence="11">The sequence shown here is derived from an EMBL/GenBank/DDBJ whole genome shotgun (WGS) entry which is preliminary data.</text>
</comment>
<dbReference type="GO" id="GO:0016020">
    <property type="term" value="C:membrane"/>
    <property type="evidence" value="ECO:0007669"/>
    <property type="project" value="UniProtKB-SubCell"/>
</dbReference>
<keyword evidence="8" id="KW-0472">Membrane</keyword>
<evidence type="ECO:0000256" key="2">
    <source>
        <dbReference type="ARBA" id="ARBA00009370"/>
    </source>
</evidence>
<dbReference type="GO" id="GO:0004252">
    <property type="term" value="F:serine-type endopeptidase activity"/>
    <property type="evidence" value="ECO:0007669"/>
    <property type="project" value="InterPro"/>
</dbReference>
<dbReference type="Gene3D" id="2.10.109.10">
    <property type="entry name" value="Umud Fragment, subunit A"/>
    <property type="match status" value="1"/>
</dbReference>
<dbReference type="InterPro" id="IPR019533">
    <property type="entry name" value="Peptidase_S26"/>
</dbReference>
<evidence type="ECO:0000256" key="6">
    <source>
        <dbReference type="ARBA" id="ARBA00022801"/>
    </source>
</evidence>
<sequence length="258" mass="29320">MDDENEAVSGENKTSVASRDGSWEIIKTIFYAILIALFVRVVAYEPFKIPSGSMIPTLQVGDYMFVSKFSYGYSRFSLPFSLPLFHGRIFYTPPKRGDVVVFKLPTNTDINYVKRIIGLPGDRIQMINGILNINGVPVKRKRVQDYTYTDERSGTLVRETQYIETLPNGVKHPILEISDNLPQDNTQVYTVPPGHFFAMGDNRDNSEDSRFLNVVGFIPKENLVGHAEFLFFSFNGDAWDLGKWGSVIRFSRIFSVVH</sequence>
<evidence type="ECO:0000256" key="3">
    <source>
        <dbReference type="ARBA" id="ARBA00013208"/>
    </source>
</evidence>
<dbReference type="PROSITE" id="PS00501">
    <property type="entry name" value="SPASE_I_1"/>
    <property type="match status" value="1"/>
</dbReference>
<keyword evidence="12" id="KW-1185">Reference proteome</keyword>
<comment type="catalytic activity">
    <reaction evidence="1 8">
        <text>Cleavage of hydrophobic, N-terminal signal or leader sequences from secreted and periplasmic proteins.</text>
        <dbReference type="EC" id="3.4.21.89"/>
    </reaction>
</comment>
<dbReference type="PROSITE" id="PS00760">
    <property type="entry name" value="SPASE_I_2"/>
    <property type="match status" value="1"/>
</dbReference>
<gene>
    <name evidence="11" type="ORF">EDD55_102270</name>
</gene>
<evidence type="ECO:0000256" key="1">
    <source>
        <dbReference type="ARBA" id="ARBA00000677"/>
    </source>
</evidence>
<dbReference type="InterPro" id="IPR036286">
    <property type="entry name" value="LexA/Signal_pep-like_sf"/>
</dbReference>
<dbReference type="InterPro" id="IPR019756">
    <property type="entry name" value="Pept_S26A_signal_pept_1_Ser-AS"/>
</dbReference>
<keyword evidence="8" id="KW-0812">Transmembrane</keyword>
<organism evidence="11 12">
    <name type="scientific">Varunaivibrio sulfuroxidans</name>
    <dbReference type="NCBI Taxonomy" id="1773489"/>
    <lineage>
        <taxon>Bacteria</taxon>
        <taxon>Pseudomonadati</taxon>
        <taxon>Pseudomonadota</taxon>
        <taxon>Alphaproteobacteria</taxon>
        <taxon>Rhodospirillales</taxon>
        <taxon>Magnetovibrionaceae</taxon>
        <taxon>Varunaivibrio</taxon>
    </lineage>
</organism>
<dbReference type="CDD" id="cd06530">
    <property type="entry name" value="S26_SPase_I"/>
    <property type="match status" value="1"/>
</dbReference>
<keyword evidence="8" id="KW-1133">Transmembrane helix</keyword>
<evidence type="ECO:0000256" key="9">
    <source>
        <dbReference type="RuleBase" id="RU362042"/>
    </source>
</evidence>
<comment type="subcellular location">
    <subcellularLocation>
        <location evidence="9">Membrane</location>
        <topology evidence="9">Single-pass type II membrane protein</topology>
    </subcellularLocation>
</comment>
<evidence type="ECO:0000256" key="8">
    <source>
        <dbReference type="RuleBase" id="RU003993"/>
    </source>
</evidence>
<dbReference type="RefSeq" id="WP_132938180.1">
    <property type="nucleotide sequence ID" value="NZ_CP119676.1"/>
</dbReference>
<dbReference type="PRINTS" id="PR00727">
    <property type="entry name" value="LEADERPTASE"/>
</dbReference>
<evidence type="ECO:0000256" key="7">
    <source>
        <dbReference type="PIRSR" id="PIRSR600223-1"/>
    </source>
</evidence>
<evidence type="ECO:0000256" key="5">
    <source>
        <dbReference type="ARBA" id="ARBA00022670"/>
    </source>
</evidence>
<feature type="domain" description="Peptidase S26" evidence="10">
    <location>
        <begin position="23"/>
        <end position="231"/>
    </location>
</feature>
<dbReference type="OrthoDB" id="9815782at2"/>
<dbReference type="Proteomes" id="UP000295304">
    <property type="component" value="Unassembled WGS sequence"/>
</dbReference>
<keyword evidence="5 8" id="KW-0645">Protease</keyword>
<dbReference type="Pfam" id="PF10502">
    <property type="entry name" value="Peptidase_S26"/>
    <property type="match status" value="1"/>
</dbReference>
<proteinExistence type="inferred from homology"/>
<dbReference type="SUPFAM" id="SSF51306">
    <property type="entry name" value="LexA/Signal peptidase"/>
    <property type="match status" value="1"/>
</dbReference>
<evidence type="ECO:0000259" key="10">
    <source>
        <dbReference type="Pfam" id="PF10502"/>
    </source>
</evidence>
<comment type="similarity">
    <text evidence="2 9">Belongs to the peptidase S26 family.</text>
</comment>
<evidence type="ECO:0000313" key="12">
    <source>
        <dbReference type="Proteomes" id="UP000295304"/>
    </source>
</evidence>
<dbReference type="GO" id="GO:0009003">
    <property type="term" value="F:signal peptidase activity"/>
    <property type="evidence" value="ECO:0007669"/>
    <property type="project" value="UniProtKB-EC"/>
</dbReference>
<dbReference type="PANTHER" id="PTHR43390:SF1">
    <property type="entry name" value="CHLOROPLAST PROCESSING PEPTIDASE"/>
    <property type="match status" value="1"/>
</dbReference>
<evidence type="ECO:0000313" key="11">
    <source>
        <dbReference type="EMBL" id="TCS64228.1"/>
    </source>
</evidence>
<evidence type="ECO:0000256" key="4">
    <source>
        <dbReference type="ARBA" id="ARBA00019232"/>
    </source>
</evidence>
<dbReference type="GO" id="GO:0006465">
    <property type="term" value="P:signal peptide processing"/>
    <property type="evidence" value="ECO:0007669"/>
    <property type="project" value="InterPro"/>
</dbReference>
<dbReference type="NCBIfam" id="TIGR02227">
    <property type="entry name" value="sigpep_I_bact"/>
    <property type="match status" value="1"/>
</dbReference>
<reference evidence="11 12" key="1">
    <citation type="submission" date="2019-03" db="EMBL/GenBank/DDBJ databases">
        <title>Genomic Encyclopedia of Type Strains, Phase IV (KMG-IV): sequencing the most valuable type-strain genomes for metagenomic binning, comparative biology and taxonomic classification.</title>
        <authorList>
            <person name="Goeker M."/>
        </authorList>
    </citation>
    <scope>NUCLEOTIDE SEQUENCE [LARGE SCALE GENOMIC DNA]</scope>
    <source>
        <strain evidence="11 12">DSM 101688</strain>
    </source>
</reference>